<dbReference type="InterPro" id="IPR019065">
    <property type="entry name" value="RE_NgoFVII_N"/>
</dbReference>
<gene>
    <name evidence="2" type="ORF">CSW29_11875</name>
</gene>
<feature type="domain" description="PLD phosphodiesterase" evidence="1">
    <location>
        <begin position="106"/>
        <end position="136"/>
    </location>
</feature>
<organism evidence="2 3">
    <name type="scientific">Thermus scotoductus</name>
    <dbReference type="NCBI Taxonomy" id="37636"/>
    <lineage>
        <taxon>Bacteria</taxon>
        <taxon>Thermotogati</taxon>
        <taxon>Deinococcota</taxon>
        <taxon>Deinococci</taxon>
        <taxon>Thermales</taxon>
        <taxon>Thermaceae</taxon>
        <taxon>Thermus</taxon>
    </lineage>
</organism>
<dbReference type="GO" id="GO:0003824">
    <property type="term" value="F:catalytic activity"/>
    <property type="evidence" value="ECO:0007669"/>
    <property type="project" value="InterPro"/>
</dbReference>
<dbReference type="SUPFAM" id="SSF56024">
    <property type="entry name" value="Phospholipase D/nuclease"/>
    <property type="match status" value="1"/>
</dbReference>
<reference evidence="2 3" key="1">
    <citation type="journal article" date="2019" name="Extremophiles">
        <title>Biogeography of thermophiles and predominance of Thermus scotoductus in domestic water heaters.</title>
        <authorList>
            <person name="Wilpiszeski R.L."/>
            <person name="Zhang Z."/>
            <person name="House C.H."/>
        </authorList>
    </citation>
    <scope>NUCLEOTIDE SEQUENCE [LARGE SCALE GENOMIC DNA]</scope>
    <source>
        <strain evidence="2 3">16_S16</strain>
    </source>
</reference>
<dbReference type="CDD" id="cd09117">
    <property type="entry name" value="PLDc_Bfil_DEXD_like"/>
    <property type="match status" value="1"/>
</dbReference>
<protein>
    <recommendedName>
        <fullName evidence="1">PLD phosphodiesterase domain-containing protein</fullName>
    </recommendedName>
</protein>
<sequence length="619" mass="69457">MMELFSKPPKAIRVRFEGEVPFSLSDLEGADRLRVLTFSASEDLVRKMALSVGELEMILGHPIPAAGVDGLLALQSVALEDLRGQVQRDGELLERIRQGRLRFYLSKRSSHSKLFLVEKGEERFAIVGSANFSNPALRGSQVEILLWVEDPEGFRYFEELYEEIRRESDLVKYELTVREARPEELPILEKASKAPVVLTVAEVKEVPVVHRVDLISRRSEAFAALAKAVRVKEGRAVLEPKALKALQLAPPPKREEETSTLLLRVRDGEGLEVLETLQPFLEVDDPGVREDAEGMVAFMEGYLQGDFLYAEEAQEQVAGYWRLWAWFWTAPLMHRLVRRAHLEGYSPHAYPLYALVYGKANTGKTTFLRLLLRSVAGVEVGVYSSADLSKNNLRGVHASGSELPVVFDDIDPKDVGEKVEPVLKSLYEVPQGTLTPVALSLNASQNYAAPDQVRKRALLVWTGAVLDTTRPQVAHRVHGVAQKILLATGNRLYRAFLPRLLSALEEEKDWLAAATGTLSRLLTEVLGQAPDWARSISLEEVSEERLSEVKAKLLFLLKTHRLEWRGGHPALRIGSVDAKRYAKEFPGWLVEGAQGELLVLKEKGLKRLGVLPRWRWPWG</sequence>
<dbReference type="Pfam" id="PF09565">
    <property type="entry name" value="RE_NgoFVII"/>
    <property type="match status" value="1"/>
</dbReference>
<accession>A0A430UEC2</accession>
<dbReference type="AlphaFoldDB" id="A0A430UEC2"/>
<evidence type="ECO:0000259" key="1">
    <source>
        <dbReference type="PROSITE" id="PS50035"/>
    </source>
</evidence>
<dbReference type="Proteomes" id="UP000288347">
    <property type="component" value="Unassembled WGS sequence"/>
</dbReference>
<evidence type="ECO:0000313" key="3">
    <source>
        <dbReference type="Proteomes" id="UP000288347"/>
    </source>
</evidence>
<dbReference type="InterPro" id="IPR001736">
    <property type="entry name" value="PLipase_D/transphosphatidylase"/>
</dbReference>
<name>A0A430UEC2_THESC</name>
<comment type="caution">
    <text evidence="2">The sequence shown here is derived from an EMBL/GenBank/DDBJ whole genome shotgun (WGS) entry which is preliminary data.</text>
</comment>
<dbReference type="Gene3D" id="3.30.870.10">
    <property type="entry name" value="Endonuclease Chain A"/>
    <property type="match status" value="1"/>
</dbReference>
<proteinExistence type="predicted"/>
<dbReference type="EMBL" id="PEMH01000380">
    <property type="protein sequence ID" value="RTH97203.1"/>
    <property type="molecule type" value="Genomic_DNA"/>
</dbReference>
<dbReference type="GO" id="GO:0006793">
    <property type="term" value="P:phosphorus metabolic process"/>
    <property type="evidence" value="ECO:0007669"/>
    <property type="project" value="UniProtKB-ARBA"/>
</dbReference>
<dbReference type="RefSeq" id="WP_126217364.1">
    <property type="nucleotide sequence ID" value="NZ_PEMH01000380.1"/>
</dbReference>
<evidence type="ECO:0000313" key="2">
    <source>
        <dbReference type="EMBL" id="RTH97203.1"/>
    </source>
</evidence>
<dbReference type="PROSITE" id="PS50035">
    <property type="entry name" value="PLD"/>
    <property type="match status" value="1"/>
</dbReference>